<dbReference type="SUPFAM" id="SSF53067">
    <property type="entry name" value="Actin-like ATPase domain"/>
    <property type="match status" value="2"/>
</dbReference>
<dbReference type="InterPro" id="IPR002731">
    <property type="entry name" value="ATPase_BadF"/>
</dbReference>
<dbReference type="PANTHER" id="PTHR43190">
    <property type="entry name" value="N-ACETYL-D-GLUCOSAMINE KINASE"/>
    <property type="match status" value="1"/>
</dbReference>
<dbReference type="RefSeq" id="WP_090842133.1">
    <property type="nucleotide sequence ID" value="NZ_FNIL01000003.1"/>
</dbReference>
<dbReference type="STRING" id="745820.SAMN04488053_103170"/>
<dbReference type="OrthoDB" id="9772633at2"/>
<sequence length="325" mass="35568">MSYVVGIDGGGTKTTCLFNKPGSFSYPGSDSAFIVTGEGTNPQSVGFKTMKERLRRLLSNGLSTFNITAGDISAVSCGIAGLGSSQDIKHTEKIIKEIFLELDFSENLFLSVHSDSFIALYGAIPEDKEEGILVISGTGSNSLGIINSGEFFRSGGWGHFLGDEGSGYQIGMHALQHLTKAFDKRGAPTLLTEKILNFMNWDHLMEVRNFVYQHKADKKEIAAFAKLVIEASEERDEVAVRILKKAAEELVLHVESLHLQSGDFHKDTPVMTAGSIFENSAVVMNYFQQQIHSRDLGVISPARSTPVYGACLLAEQLLKDNRKVR</sequence>
<dbReference type="Proteomes" id="UP000198778">
    <property type="component" value="Unassembled WGS sequence"/>
</dbReference>
<evidence type="ECO:0000313" key="3">
    <source>
        <dbReference type="Proteomes" id="UP000198778"/>
    </source>
</evidence>
<feature type="domain" description="ATPase BadF/BadG/BcrA/BcrD type" evidence="1">
    <location>
        <begin position="5"/>
        <end position="314"/>
    </location>
</feature>
<dbReference type="Pfam" id="PF01869">
    <property type="entry name" value="BcrAD_BadFG"/>
    <property type="match status" value="1"/>
</dbReference>
<dbReference type="CDD" id="cd24007">
    <property type="entry name" value="ASKHA_NBD_eukNAGK-like"/>
    <property type="match status" value="1"/>
</dbReference>
<reference evidence="3" key="1">
    <citation type="submission" date="2016-10" db="EMBL/GenBank/DDBJ databases">
        <authorList>
            <person name="Varghese N."/>
            <person name="Submissions S."/>
        </authorList>
    </citation>
    <scope>NUCLEOTIDE SEQUENCE [LARGE SCALE GENOMIC DNA]</scope>
    <source>
        <strain evidence="3">CGMCC 1.10369</strain>
    </source>
</reference>
<gene>
    <name evidence="2" type="ORF">SAMN04488053_103170</name>
</gene>
<dbReference type="Gene3D" id="3.30.420.40">
    <property type="match status" value="2"/>
</dbReference>
<dbReference type="AlphaFoldDB" id="A0A1H0E1Q4"/>
<accession>A0A1H0E1Q4</accession>
<keyword evidence="3" id="KW-1185">Reference proteome</keyword>
<dbReference type="InterPro" id="IPR043129">
    <property type="entry name" value="ATPase_NBD"/>
</dbReference>
<dbReference type="PANTHER" id="PTHR43190:SF3">
    <property type="entry name" value="N-ACETYL-D-GLUCOSAMINE KINASE"/>
    <property type="match status" value="1"/>
</dbReference>
<evidence type="ECO:0000313" key="2">
    <source>
        <dbReference type="EMBL" id="SDN76216.1"/>
    </source>
</evidence>
<dbReference type="EMBL" id="FNIL01000003">
    <property type="protein sequence ID" value="SDN76216.1"/>
    <property type="molecule type" value="Genomic_DNA"/>
</dbReference>
<protein>
    <submittedName>
        <fullName evidence="2">BadF-type ATPase</fullName>
    </submittedName>
</protein>
<organism evidence="2 3">
    <name type="scientific">Alkalicoccus daliensis</name>
    <dbReference type="NCBI Taxonomy" id="745820"/>
    <lineage>
        <taxon>Bacteria</taxon>
        <taxon>Bacillati</taxon>
        <taxon>Bacillota</taxon>
        <taxon>Bacilli</taxon>
        <taxon>Bacillales</taxon>
        <taxon>Bacillaceae</taxon>
        <taxon>Alkalicoccus</taxon>
    </lineage>
</organism>
<proteinExistence type="predicted"/>
<dbReference type="InterPro" id="IPR052519">
    <property type="entry name" value="Euk-type_GlcNAc_Kinase"/>
</dbReference>
<evidence type="ECO:0000259" key="1">
    <source>
        <dbReference type="Pfam" id="PF01869"/>
    </source>
</evidence>
<name>A0A1H0E1Q4_9BACI</name>